<name>A0ABS5AHP9_9PSEU</name>
<accession>A0ABS5AHP9</accession>
<keyword evidence="2" id="KW-1185">Reference proteome</keyword>
<dbReference type="Proteomes" id="UP001519363">
    <property type="component" value="Unassembled WGS sequence"/>
</dbReference>
<evidence type="ECO:0008006" key="3">
    <source>
        <dbReference type="Google" id="ProtNLM"/>
    </source>
</evidence>
<evidence type="ECO:0000313" key="2">
    <source>
        <dbReference type="Proteomes" id="UP001519363"/>
    </source>
</evidence>
<organism evidence="1 2">
    <name type="scientific">Crossiella equi</name>
    <dbReference type="NCBI Taxonomy" id="130796"/>
    <lineage>
        <taxon>Bacteria</taxon>
        <taxon>Bacillati</taxon>
        <taxon>Actinomycetota</taxon>
        <taxon>Actinomycetes</taxon>
        <taxon>Pseudonocardiales</taxon>
        <taxon>Pseudonocardiaceae</taxon>
        <taxon>Crossiella</taxon>
    </lineage>
</organism>
<dbReference type="EMBL" id="JAGIOO010000001">
    <property type="protein sequence ID" value="MBP2476099.1"/>
    <property type="molecule type" value="Genomic_DNA"/>
</dbReference>
<evidence type="ECO:0000313" key="1">
    <source>
        <dbReference type="EMBL" id="MBP2476099.1"/>
    </source>
</evidence>
<reference evidence="1 2" key="1">
    <citation type="submission" date="2021-03" db="EMBL/GenBank/DDBJ databases">
        <title>Sequencing the genomes of 1000 actinobacteria strains.</title>
        <authorList>
            <person name="Klenk H.-P."/>
        </authorList>
    </citation>
    <scope>NUCLEOTIDE SEQUENCE [LARGE SCALE GENOMIC DNA]</scope>
    <source>
        <strain evidence="1 2">DSM 44580</strain>
    </source>
</reference>
<sequence>MEVRITHIHLSGGESYRNIQTVRWQNADDASEWDTDSTATMVARIRRGWRVFVWNGWHKVEVAVVGGRFLSTETQGQRTDGILKLPRF</sequence>
<comment type="caution">
    <text evidence="1">The sequence shown here is derived from an EMBL/GenBank/DDBJ whole genome shotgun (WGS) entry which is preliminary data.</text>
</comment>
<gene>
    <name evidence="1" type="ORF">JOF53_004971</name>
</gene>
<proteinExistence type="predicted"/>
<protein>
    <recommendedName>
        <fullName evidence="3">DUF3892 domain-containing protein</fullName>
    </recommendedName>
</protein>
<dbReference type="RefSeq" id="WP_086786041.1">
    <property type="nucleotide sequence ID" value="NZ_JAGIOO010000001.1"/>
</dbReference>